<dbReference type="InterPro" id="IPR001478">
    <property type="entry name" value="PDZ"/>
</dbReference>
<dbReference type="AlphaFoldDB" id="A0A2W5UAI5"/>
<evidence type="ECO:0000313" key="2">
    <source>
        <dbReference type="EMBL" id="PZR05968.1"/>
    </source>
</evidence>
<dbReference type="InterPro" id="IPR036034">
    <property type="entry name" value="PDZ_sf"/>
</dbReference>
<dbReference type="EMBL" id="QFQP01000041">
    <property type="protein sequence ID" value="PZR05968.1"/>
    <property type="molecule type" value="Genomic_DNA"/>
</dbReference>
<dbReference type="Gene3D" id="2.30.42.10">
    <property type="match status" value="1"/>
</dbReference>
<proteinExistence type="predicted"/>
<dbReference type="Proteomes" id="UP000249061">
    <property type="component" value="Unassembled WGS sequence"/>
</dbReference>
<comment type="caution">
    <text evidence="2">The sequence shown here is derived from an EMBL/GenBank/DDBJ whole genome shotgun (WGS) entry which is preliminary data.</text>
</comment>
<organism evidence="2 3">
    <name type="scientific">Archangium gephyra</name>
    <dbReference type="NCBI Taxonomy" id="48"/>
    <lineage>
        <taxon>Bacteria</taxon>
        <taxon>Pseudomonadati</taxon>
        <taxon>Myxococcota</taxon>
        <taxon>Myxococcia</taxon>
        <taxon>Myxococcales</taxon>
        <taxon>Cystobacterineae</taxon>
        <taxon>Archangiaceae</taxon>
        <taxon>Archangium</taxon>
    </lineage>
</organism>
<dbReference type="SUPFAM" id="SSF50156">
    <property type="entry name" value="PDZ domain-like"/>
    <property type="match status" value="1"/>
</dbReference>
<reference evidence="2 3" key="1">
    <citation type="submission" date="2017-08" db="EMBL/GenBank/DDBJ databases">
        <title>Infants hospitalized years apart are colonized by the same room-sourced microbial strains.</title>
        <authorList>
            <person name="Brooks B."/>
            <person name="Olm M.R."/>
            <person name="Firek B.A."/>
            <person name="Baker R."/>
            <person name="Thomas B.C."/>
            <person name="Morowitz M.J."/>
            <person name="Banfield J.F."/>
        </authorList>
    </citation>
    <scope>NUCLEOTIDE SEQUENCE [LARGE SCALE GENOMIC DNA]</scope>
    <source>
        <strain evidence="2">S2_003_000_R2_14</strain>
    </source>
</reference>
<sequence>MLSLALLSVLTASPEFIEPWGLSLGTRDDAVVIASVRPDSPAARAKLKVGDVLLRLRSPKPDAAVLGTLDEAALLPVSKFLGEVKTEVLILDVGGETGSRALRRTEFRPRSGDELKKLTPMEQSLYFAELGSKGTPPSTQVAGIDFGPQRAKVTAWVDPQTKRLLAVNAGGATGEHLWGMFGASYRCLGSKAHTITVKGEAMRTPVYVDLKPDKLQGGAHEVQVPLATLDAVTKCPAKPLVTTLDLTLTCEDGSTIEGREKPLLEVKCEKPEGYQPPVFNVWQPFTAERVTEGVATFAANPFASSGPQPTRVDVLVMNGKDVVTQLPNAWTAKEAADFKRAAVPAPKKPGEYTVLYEATWSDGTKSRSEPAKLTVLTKADAARSTEAATTGMFTIRTVLDRMKSERVEVCDAKAAMPWLRQQSEVDQVRPAAKGNGYSFTVKGWHMPHLVHCDEK</sequence>
<protein>
    <recommendedName>
        <fullName evidence="1">PDZ domain-containing protein</fullName>
    </recommendedName>
</protein>
<accession>A0A2W5UAI5</accession>
<evidence type="ECO:0000259" key="1">
    <source>
        <dbReference type="PROSITE" id="PS50106"/>
    </source>
</evidence>
<dbReference type="PROSITE" id="PS50106">
    <property type="entry name" value="PDZ"/>
    <property type="match status" value="1"/>
</dbReference>
<gene>
    <name evidence="2" type="ORF">DI536_31400</name>
</gene>
<evidence type="ECO:0000313" key="3">
    <source>
        <dbReference type="Proteomes" id="UP000249061"/>
    </source>
</evidence>
<name>A0A2W5UAI5_9BACT</name>
<feature type="domain" description="PDZ" evidence="1">
    <location>
        <begin position="6"/>
        <end position="58"/>
    </location>
</feature>